<gene>
    <name evidence="2" type="ORF">SAMN05216266_13430</name>
</gene>
<feature type="region of interest" description="Disordered" evidence="1">
    <location>
        <begin position="139"/>
        <end position="163"/>
    </location>
</feature>
<dbReference type="EMBL" id="FOKG01000034">
    <property type="protein sequence ID" value="SFB63342.1"/>
    <property type="molecule type" value="Genomic_DNA"/>
</dbReference>
<dbReference type="Gene3D" id="1.10.10.10">
    <property type="entry name" value="Winged helix-like DNA-binding domain superfamily/Winged helix DNA-binding domain"/>
    <property type="match status" value="1"/>
</dbReference>
<accession>A0A1I1CMR8</accession>
<proteinExistence type="predicted"/>
<dbReference type="GO" id="GO:0003677">
    <property type="term" value="F:DNA binding"/>
    <property type="evidence" value="ECO:0007669"/>
    <property type="project" value="UniProtKB-KW"/>
</dbReference>
<feature type="region of interest" description="Disordered" evidence="1">
    <location>
        <begin position="1"/>
        <end position="35"/>
    </location>
</feature>
<dbReference type="Pfam" id="PF13412">
    <property type="entry name" value="HTH_24"/>
    <property type="match status" value="1"/>
</dbReference>
<sequence>MVGPMRPAEPPPDHALPTPAGSDPTDSGTVDSGVVDAGAEPADAAASQTPGSWMFLSNHAHVLLCLAADPHQTLPVIAQKVGITTRAVQLILTDLIQGGYIERTKVGRRNHYRINPDGHLRHPLEAHHRIADLITAVGPATPDDARDASADGASTPPRRRRTG</sequence>
<name>A0A1I1CMR8_9PSEU</name>
<organism evidence="2 3">
    <name type="scientific">Amycolatopsis marina</name>
    <dbReference type="NCBI Taxonomy" id="490629"/>
    <lineage>
        <taxon>Bacteria</taxon>
        <taxon>Bacillati</taxon>
        <taxon>Actinomycetota</taxon>
        <taxon>Actinomycetes</taxon>
        <taxon>Pseudonocardiales</taxon>
        <taxon>Pseudonocardiaceae</taxon>
        <taxon>Amycolatopsis</taxon>
    </lineage>
</organism>
<evidence type="ECO:0000256" key="1">
    <source>
        <dbReference type="SAM" id="MobiDB-lite"/>
    </source>
</evidence>
<reference evidence="3" key="1">
    <citation type="submission" date="2016-10" db="EMBL/GenBank/DDBJ databases">
        <authorList>
            <person name="Varghese N."/>
            <person name="Submissions S."/>
        </authorList>
    </citation>
    <scope>NUCLEOTIDE SEQUENCE [LARGE SCALE GENOMIC DNA]</scope>
    <source>
        <strain evidence="3">CGMCC 4.3568</strain>
    </source>
</reference>
<evidence type="ECO:0000313" key="2">
    <source>
        <dbReference type="EMBL" id="SFB63342.1"/>
    </source>
</evidence>
<dbReference type="Proteomes" id="UP000243799">
    <property type="component" value="Unassembled WGS sequence"/>
</dbReference>
<protein>
    <submittedName>
        <fullName evidence="2">Winged helix-turn-helix DNA-binding</fullName>
    </submittedName>
</protein>
<evidence type="ECO:0000313" key="3">
    <source>
        <dbReference type="Proteomes" id="UP000243799"/>
    </source>
</evidence>
<keyword evidence="2" id="KW-0238">DNA-binding</keyword>
<dbReference type="InterPro" id="IPR036388">
    <property type="entry name" value="WH-like_DNA-bd_sf"/>
</dbReference>
<dbReference type="InterPro" id="IPR036390">
    <property type="entry name" value="WH_DNA-bd_sf"/>
</dbReference>
<keyword evidence="3" id="KW-1185">Reference proteome</keyword>
<dbReference type="AlphaFoldDB" id="A0A1I1CMR8"/>
<dbReference type="SUPFAM" id="SSF46785">
    <property type="entry name" value="Winged helix' DNA-binding domain"/>
    <property type="match status" value="1"/>
</dbReference>